<evidence type="ECO:0000313" key="2">
    <source>
        <dbReference type="Proteomes" id="UP000295058"/>
    </source>
</evidence>
<comment type="caution">
    <text evidence="1">The sequence shown here is derived from an EMBL/GenBank/DDBJ whole genome shotgun (WGS) entry which is preliminary data.</text>
</comment>
<evidence type="ECO:0000313" key="1">
    <source>
        <dbReference type="EMBL" id="TDW62527.1"/>
    </source>
</evidence>
<protein>
    <submittedName>
        <fullName evidence="1">Uncharacterized protein</fullName>
    </submittedName>
</protein>
<accession>A0ABY2F3P1</accession>
<keyword evidence="2" id="KW-1185">Reference proteome</keyword>
<dbReference type="EMBL" id="SODO01000001">
    <property type="protein sequence ID" value="TDW62527.1"/>
    <property type="molecule type" value="Genomic_DNA"/>
</dbReference>
<dbReference type="RefSeq" id="WP_279586623.1">
    <property type="nucleotide sequence ID" value="NZ_NQJF01000004.1"/>
</dbReference>
<gene>
    <name evidence="1" type="ORF">LY04_00599</name>
</gene>
<reference evidence="1 2" key="1">
    <citation type="submission" date="2019-03" db="EMBL/GenBank/DDBJ databases">
        <title>Genomic Encyclopedia of Archaeal and Bacterial Type Strains, Phase II (KMG-II): from individual species to whole genera.</title>
        <authorList>
            <person name="Goeker M."/>
        </authorList>
    </citation>
    <scope>NUCLEOTIDE SEQUENCE [LARGE SCALE GENOMIC DNA]</scope>
    <source>
        <strain evidence="1 2">DSM 15594</strain>
    </source>
</reference>
<dbReference type="Proteomes" id="UP000295058">
    <property type="component" value="Unassembled WGS sequence"/>
</dbReference>
<proteinExistence type="predicted"/>
<organism evidence="1 2">
    <name type="scientific">Oceanimonas baumannii</name>
    <dbReference type="NCBI Taxonomy" id="129578"/>
    <lineage>
        <taxon>Bacteria</taxon>
        <taxon>Pseudomonadati</taxon>
        <taxon>Pseudomonadota</taxon>
        <taxon>Gammaproteobacteria</taxon>
        <taxon>Aeromonadales</taxon>
        <taxon>Aeromonadaceae</taxon>
        <taxon>Oceanimonas</taxon>
    </lineage>
</organism>
<sequence length="43" mass="5078">MSDQPEQDYVVIFRRFIKGKDGRLLDARQYGKKAWPIKVPAKK</sequence>
<name>A0ABY2F3P1_9GAMM</name>